<feature type="non-terminal residue" evidence="1">
    <location>
        <position position="31"/>
    </location>
</feature>
<protein>
    <submittedName>
        <fullName evidence="1">Uncharacterized protein</fullName>
    </submittedName>
</protein>
<organism evidence="1 2">
    <name type="scientific">Hydrogenispora ethanolica</name>
    <dbReference type="NCBI Taxonomy" id="1082276"/>
    <lineage>
        <taxon>Bacteria</taxon>
        <taxon>Bacillati</taxon>
        <taxon>Bacillota</taxon>
        <taxon>Hydrogenispora</taxon>
    </lineage>
</organism>
<evidence type="ECO:0000313" key="1">
    <source>
        <dbReference type="EMBL" id="TCL62459.1"/>
    </source>
</evidence>
<gene>
    <name evidence="1" type="ORF">EDC14_102578</name>
</gene>
<dbReference type="AlphaFoldDB" id="A0A4R1RA17"/>
<accession>A0A4R1RA17</accession>
<proteinExistence type="predicted"/>
<name>A0A4R1RA17_HYDET</name>
<comment type="caution">
    <text evidence="1">The sequence shown here is derived from an EMBL/GenBank/DDBJ whole genome shotgun (WGS) entry which is preliminary data.</text>
</comment>
<dbReference type="Proteomes" id="UP000295008">
    <property type="component" value="Unassembled WGS sequence"/>
</dbReference>
<dbReference type="EMBL" id="SLUN01000025">
    <property type="protein sequence ID" value="TCL62459.1"/>
    <property type="molecule type" value="Genomic_DNA"/>
</dbReference>
<reference evidence="1 2" key="1">
    <citation type="submission" date="2019-03" db="EMBL/GenBank/DDBJ databases">
        <title>Genomic Encyclopedia of Type Strains, Phase IV (KMG-IV): sequencing the most valuable type-strain genomes for metagenomic binning, comparative biology and taxonomic classification.</title>
        <authorList>
            <person name="Goeker M."/>
        </authorList>
    </citation>
    <scope>NUCLEOTIDE SEQUENCE [LARGE SCALE GENOMIC DNA]</scope>
    <source>
        <strain evidence="1 2">LX-B</strain>
    </source>
</reference>
<evidence type="ECO:0000313" key="2">
    <source>
        <dbReference type="Proteomes" id="UP000295008"/>
    </source>
</evidence>
<keyword evidence="2" id="KW-1185">Reference proteome</keyword>
<sequence>MSSLLERYTKQISGILSCFDRITITGTLPGV</sequence>